<evidence type="ECO:0000256" key="1">
    <source>
        <dbReference type="ARBA" id="ARBA00004141"/>
    </source>
</evidence>
<evidence type="ECO:0000256" key="5">
    <source>
        <dbReference type="ARBA" id="ARBA00022989"/>
    </source>
</evidence>
<feature type="transmembrane region" description="Helical" evidence="7">
    <location>
        <begin position="135"/>
        <end position="153"/>
    </location>
</feature>
<comment type="caution">
    <text evidence="9">The sequence shown here is derived from an EMBL/GenBank/DDBJ whole genome shotgun (WGS) entry which is preliminary data.</text>
</comment>
<keyword evidence="3 7" id="KW-0812">Transmembrane</keyword>
<keyword evidence="6 7" id="KW-0472">Membrane</keyword>
<proteinExistence type="predicted"/>
<accession>A0A2V5LEG4</accession>
<comment type="subcellular location">
    <subcellularLocation>
        <location evidence="1">Membrane</location>
        <topology evidence="1">Multi-pass membrane protein</topology>
    </subcellularLocation>
</comment>
<evidence type="ECO:0000256" key="4">
    <source>
        <dbReference type="ARBA" id="ARBA00022737"/>
    </source>
</evidence>
<evidence type="ECO:0000256" key="3">
    <source>
        <dbReference type="ARBA" id="ARBA00022692"/>
    </source>
</evidence>
<feature type="transmembrane region" description="Helical" evidence="7">
    <location>
        <begin position="84"/>
        <end position="103"/>
    </location>
</feature>
<organism evidence="9 10">
    <name type="scientific">Arthrobacter livingstonensis</name>
    <dbReference type="NCBI Taxonomy" id="670078"/>
    <lineage>
        <taxon>Bacteria</taxon>
        <taxon>Bacillati</taxon>
        <taxon>Actinomycetota</taxon>
        <taxon>Actinomycetes</taxon>
        <taxon>Micrococcales</taxon>
        <taxon>Micrococcaceae</taxon>
        <taxon>Arthrobacter</taxon>
    </lineage>
</organism>
<feature type="domain" description="Citrate transporter-like" evidence="8">
    <location>
        <begin position="100"/>
        <end position="278"/>
    </location>
</feature>
<dbReference type="GO" id="GO:0005886">
    <property type="term" value="C:plasma membrane"/>
    <property type="evidence" value="ECO:0007669"/>
    <property type="project" value="TreeGrafter"/>
</dbReference>
<dbReference type="GO" id="GO:0055085">
    <property type="term" value="P:transmembrane transport"/>
    <property type="evidence" value="ECO:0007669"/>
    <property type="project" value="InterPro"/>
</dbReference>
<dbReference type="AlphaFoldDB" id="A0A2V5LEG4"/>
<dbReference type="PANTHER" id="PTHR43652">
    <property type="entry name" value="BASIC AMINO ACID ANTIPORTER YFCC-RELATED"/>
    <property type="match status" value="1"/>
</dbReference>
<dbReference type="Pfam" id="PF03600">
    <property type="entry name" value="CitMHS"/>
    <property type="match status" value="1"/>
</dbReference>
<keyword evidence="2" id="KW-0813">Transport</keyword>
<dbReference type="OrthoDB" id="9809303at2"/>
<evidence type="ECO:0000256" key="7">
    <source>
        <dbReference type="SAM" id="Phobius"/>
    </source>
</evidence>
<protein>
    <recommendedName>
        <fullName evidence="8">Citrate transporter-like domain-containing protein</fullName>
    </recommendedName>
</protein>
<evidence type="ECO:0000313" key="9">
    <source>
        <dbReference type="EMBL" id="PYI69322.1"/>
    </source>
</evidence>
<reference evidence="9 10" key="1">
    <citation type="submission" date="2018-05" db="EMBL/GenBank/DDBJ databases">
        <title>Genetic diversity of glacier-inhabiting Cryobacterium bacteria in China and description of Cryobacterium mengkeensis sp. nov. and Arthrobacter glacialis sp. nov.</title>
        <authorList>
            <person name="Liu Q."/>
            <person name="Xin Y.-H."/>
        </authorList>
    </citation>
    <scope>NUCLEOTIDE SEQUENCE [LARGE SCALE GENOMIC DNA]</scope>
    <source>
        <strain evidence="9 10">LI2</strain>
    </source>
</reference>
<feature type="transmembrane region" description="Helical" evidence="7">
    <location>
        <begin position="197"/>
        <end position="215"/>
    </location>
</feature>
<dbReference type="InterPro" id="IPR004680">
    <property type="entry name" value="Cit_transptr-like_dom"/>
</dbReference>
<dbReference type="InterPro" id="IPR051679">
    <property type="entry name" value="DASS-Related_Transporters"/>
</dbReference>
<feature type="transmembrane region" description="Helical" evidence="7">
    <location>
        <begin position="261"/>
        <end position="280"/>
    </location>
</feature>
<keyword evidence="4" id="KW-0677">Repeat</keyword>
<evidence type="ECO:0000256" key="6">
    <source>
        <dbReference type="ARBA" id="ARBA00023136"/>
    </source>
</evidence>
<evidence type="ECO:0000313" key="10">
    <source>
        <dbReference type="Proteomes" id="UP000247832"/>
    </source>
</evidence>
<dbReference type="RefSeq" id="WP_110499464.1">
    <property type="nucleotide sequence ID" value="NZ_QJVD01000002.1"/>
</dbReference>
<sequence>MIVSPRSGLVGTEAYPGMVTESGSLVVLAHRRAGAKASSYPVAVMAGDSLLLQGSWADLDRHTRDQAVLLVDSPDSIRRQAVRLGPGTVPALVILAAMVVLMTTNLVPAPVAALLAAMAMVLTRAVTVGQAHRSMAWQTLILVAAMIPLSEAITKTGTAKLLAGGLIRLTEGGSPYLLVLCIFVITAALGQLISNTATALIIIPISLSVSLAAGFSPLTVLVRISVASSAALLTPIATPANLMIMRPAGYWFGDYWKLGEVLMALYLAVAVFLVPVIWPFH</sequence>
<gene>
    <name evidence="9" type="ORF">CVV68_02675</name>
</gene>
<dbReference type="PANTHER" id="PTHR43652:SF2">
    <property type="entry name" value="BASIC AMINO ACID ANTIPORTER YFCC-RELATED"/>
    <property type="match status" value="1"/>
</dbReference>
<feature type="transmembrane region" description="Helical" evidence="7">
    <location>
        <begin position="173"/>
        <end position="190"/>
    </location>
</feature>
<name>A0A2V5LEG4_9MICC</name>
<dbReference type="EMBL" id="QJVD01000002">
    <property type="protein sequence ID" value="PYI69322.1"/>
    <property type="molecule type" value="Genomic_DNA"/>
</dbReference>
<evidence type="ECO:0000259" key="8">
    <source>
        <dbReference type="Pfam" id="PF03600"/>
    </source>
</evidence>
<keyword evidence="10" id="KW-1185">Reference proteome</keyword>
<dbReference type="Proteomes" id="UP000247832">
    <property type="component" value="Unassembled WGS sequence"/>
</dbReference>
<feature type="transmembrane region" description="Helical" evidence="7">
    <location>
        <begin position="109"/>
        <end position="128"/>
    </location>
</feature>
<evidence type="ECO:0000256" key="2">
    <source>
        <dbReference type="ARBA" id="ARBA00022448"/>
    </source>
</evidence>
<keyword evidence="5 7" id="KW-1133">Transmembrane helix</keyword>
<feature type="transmembrane region" description="Helical" evidence="7">
    <location>
        <begin position="221"/>
        <end position="240"/>
    </location>
</feature>